<proteinExistence type="predicted"/>
<dbReference type="Proteomes" id="UP000004682">
    <property type="component" value="Unassembled WGS sequence"/>
</dbReference>
<dbReference type="EMBL" id="JH692062">
    <property type="protein sequence ID" value="EIP88539.1"/>
    <property type="molecule type" value="Genomic_DNA"/>
</dbReference>
<name>A0ABN0G8Y0_9BURK</name>
<gene>
    <name evidence="2" type="ORF">A33K_14637</name>
</gene>
<keyword evidence="3" id="KW-1185">Reference proteome</keyword>
<evidence type="ECO:0000256" key="1">
    <source>
        <dbReference type="SAM" id="MobiDB-lite"/>
    </source>
</evidence>
<reference evidence="3" key="1">
    <citation type="journal article" date="2012" name="J. Bacteriol.">
        <title>Revised Genome Sequence of Burkholderia thailandensis MSMB43 with Improved Annotation.</title>
        <authorList>
            <person name="Zhuo Y."/>
            <person name="Liu L."/>
            <person name="Wang Q."/>
            <person name="Liu X."/>
            <person name="Ren B."/>
            <person name="Liu M."/>
            <person name="Ni P."/>
            <person name="Cheng Y.Q."/>
            <person name="Zhang L."/>
        </authorList>
    </citation>
    <scope>NUCLEOTIDE SEQUENCE [LARGE SCALE GENOMIC DNA]</scope>
    <source>
        <strain evidence="3">MSMB43</strain>
    </source>
</reference>
<sequence>MRPDPQDTSKLPPLSALRTFEASARGDSLAEAARHSHVTVASSGRIDSRVLLTTTVVALQAIPDSSPNQSPITVPNKAAPSRGSTSLARCQRDRNRSPRLRHVSTQAHLRVHSSA</sequence>
<accession>A0ABN0G8Y0</accession>
<protein>
    <submittedName>
        <fullName evidence="2">Transcriptional regulator, LysR family protein</fullName>
    </submittedName>
</protein>
<feature type="region of interest" description="Disordered" evidence="1">
    <location>
        <begin position="63"/>
        <end position="115"/>
    </location>
</feature>
<evidence type="ECO:0000313" key="3">
    <source>
        <dbReference type="Proteomes" id="UP000004682"/>
    </source>
</evidence>
<feature type="compositionally biased region" description="Polar residues" evidence="1">
    <location>
        <begin position="63"/>
        <end position="73"/>
    </location>
</feature>
<organism evidence="2 3">
    <name type="scientific">Burkholderia humptydooensis MSMB43</name>
    <dbReference type="NCBI Taxonomy" id="441157"/>
    <lineage>
        <taxon>Bacteria</taxon>
        <taxon>Pseudomonadati</taxon>
        <taxon>Pseudomonadota</taxon>
        <taxon>Betaproteobacteria</taxon>
        <taxon>Burkholderiales</taxon>
        <taxon>Burkholderiaceae</taxon>
        <taxon>Burkholderia</taxon>
        <taxon>pseudomallei group</taxon>
    </lineage>
</organism>
<feature type="compositionally biased region" description="Polar residues" evidence="1">
    <location>
        <begin position="103"/>
        <end position="115"/>
    </location>
</feature>
<evidence type="ECO:0000313" key="2">
    <source>
        <dbReference type="EMBL" id="EIP88539.1"/>
    </source>
</evidence>